<feature type="compositionally biased region" description="Polar residues" evidence="4">
    <location>
        <begin position="80"/>
        <end position="95"/>
    </location>
</feature>
<keyword evidence="8" id="KW-1185">Reference proteome</keyword>
<dbReference type="Gene3D" id="2.60.40.790">
    <property type="match status" value="1"/>
</dbReference>
<dbReference type="CDD" id="cd06466">
    <property type="entry name" value="p23_CS_SGT1_like"/>
    <property type="match status" value="1"/>
</dbReference>
<evidence type="ECO:0000259" key="5">
    <source>
        <dbReference type="PROSITE" id="PS51203"/>
    </source>
</evidence>
<dbReference type="Gene3D" id="4.10.1130.20">
    <property type="match status" value="2"/>
</dbReference>
<dbReference type="Proteomes" id="UP000076738">
    <property type="component" value="Unassembled WGS sequence"/>
</dbReference>
<dbReference type="InterPro" id="IPR007052">
    <property type="entry name" value="CS_dom"/>
</dbReference>
<dbReference type="PROSITE" id="PS51401">
    <property type="entry name" value="CHORD"/>
    <property type="match status" value="2"/>
</dbReference>
<dbReference type="InterPro" id="IPR008978">
    <property type="entry name" value="HSP20-like_chaperone"/>
</dbReference>
<keyword evidence="1" id="KW-0479">Metal-binding</keyword>
<dbReference type="GO" id="GO:0046872">
    <property type="term" value="F:metal ion binding"/>
    <property type="evidence" value="ECO:0007669"/>
    <property type="project" value="UniProtKB-KW"/>
</dbReference>
<evidence type="ECO:0000256" key="2">
    <source>
        <dbReference type="ARBA" id="ARBA00022737"/>
    </source>
</evidence>
<feature type="domain" description="CS" evidence="5">
    <location>
        <begin position="210"/>
        <end position="299"/>
    </location>
</feature>
<evidence type="ECO:0000256" key="3">
    <source>
        <dbReference type="ARBA" id="ARBA00022833"/>
    </source>
</evidence>
<organism evidence="7 8">
    <name type="scientific">Calocera viscosa (strain TUFC12733)</name>
    <dbReference type="NCBI Taxonomy" id="1330018"/>
    <lineage>
        <taxon>Eukaryota</taxon>
        <taxon>Fungi</taxon>
        <taxon>Dikarya</taxon>
        <taxon>Basidiomycota</taxon>
        <taxon>Agaricomycotina</taxon>
        <taxon>Dacrymycetes</taxon>
        <taxon>Dacrymycetales</taxon>
        <taxon>Dacrymycetaceae</taxon>
        <taxon>Calocera</taxon>
    </lineage>
</organism>
<evidence type="ECO:0000313" key="7">
    <source>
        <dbReference type="EMBL" id="KZO95243.1"/>
    </source>
</evidence>
<feature type="domain" description="CHORD" evidence="6">
    <location>
        <begin position="1"/>
        <end position="53"/>
    </location>
</feature>
<keyword evidence="2" id="KW-0677">Repeat</keyword>
<feature type="region of interest" description="Disordered" evidence="4">
    <location>
        <begin position="54"/>
        <end position="98"/>
    </location>
</feature>
<name>A0A167L1S3_CALVF</name>
<dbReference type="PANTHER" id="PTHR46983">
    <property type="entry name" value="CYSTEINE AND HISTIDINE-RICH DOMAIN-CONTAINING PROTEIN 1"/>
    <property type="match status" value="1"/>
</dbReference>
<gene>
    <name evidence="7" type="ORF">CALVIDRAFT_538388</name>
</gene>
<evidence type="ECO:0000313" key="8">
    <source>
        <dbReference type="Proteomes" id="UP000076738"/>
    </source>
</evidence>
<dbReference type="Pfam" id="PF04969">
    <property type="entry name" value="CS"/>
    <property type="match status" value="1"/>
</dbReference>
<dbReference type="SUPFAM" id="SSF49764">
    <property type="entry name" value="HSP20-like chaperones"/>
    <property type="match status" value="1"/>
</dbReference>
<dbReference type="EMBL" id="KV417290">
    <property type="protein sequence ID" value="KZO95243.1"/>
    <property type="molecule type" value="Genomic_DNA"/>
</dbReference>
<dbReference type="Pfam" id="PF04968">
    <property type="entry name" value="CHORD"/>
    <property type="match status" value="2"/>
</dbReference>
<evidence type="ECO:0000259" key="6">
    <source>
        <dbReference type="PROSITE" id="PS51401"/>
    </source>
</evidence>
<feature type="compositionally biased region" description="Low complexity" evidence="4">
    <location>
        <begin position="67"/>
        <end position="79"/>
    </location>
</feature>
<dbReference type="InterPro" id="IPR007051">
    <property type="entry name" value="CHORD_dom"/>
</dbReference>
<evidence type="ECO:0000256" key="4">
    <source>
        <dbReference type="SAM" id="MobiDB-lite"/>
    </source>
</evidence>
<dbReference type="InterPro" id="IPR039790">
    <property type="entry name" value="CHRD1"/>
</dbReference>
<sequence>MMPARERPPTSALNVHQVFHEGQKSWSCCKDVNKPVLTFDDFMAIPGCATGKHTQQVQESAPPPPAVKTAAAPTVTKSANGTETYSTKPGQTATAASPKLVATAAPKELAKPVPLEIEEDDPDAKVEKGAKCKRNGCNVVYEDEETHRKEGGKEATCVFHPAPPIFHEGSKGYMCCKRRVLEFDEFLKITGCTTGKHLFVGKPKGPEEELVQCRIDHYQTPTTVQVSVFAKKADKEKSEVVISDDSVELDLFLPDRKRFTKTIKLFGPVKADESAYTILGTKVELKLVKTDARSWNMLEQPREGTPVPEGFNITFGVGGRTGSIGAKEVILDEGNQLKRNGSGVKA</sequence>
<proteinExistence type="predicted"/>
<protein>
    <submittedName>
        <fullName evidence="7">Chord-domain-containing protein</fullName>
    </submittedName>
</protein>
<dbReference type="OrthoDB" id="1898560at2759"/>
<reference evidence="7 8" key="1">
    <citation type="journal article" date="2016" name="Mol. Biol. Evol.">
        <title>Comparative Genomics of Early-Diverging Mushroom-Forming Fungi Provides Insights into the Origins of Lignocellulose Decay Capabilities.</title>
        <authorList>
            <person name="Nagy L.G."/>
            <person name="Riley R."/>
            <person name="Tritt A."/>
            <person name="Adam C."/>
            <person name="Daum C."/>
            <person name="Floudas D."/>
            <person name="Sun H."/>
            <person name="Yadav J.S."/>
            <person name="Pangilinan J."/>
            <person name="Larsson K.H."/>
            <person name="Matsuura K."/>
            <person name="Barry K."/>
            <person name="Labutti K."/>
            <person name="Kuo R."/>
            <person name="Ohm R.A."/>
            <person name="Bhattacharya S.S."/>
            <person name="Shirouzu T."/>
            <person name="Yoshinaga Y."/>
            <person name="Martin F.M."/>
            <person name="Grigoriev I.V."/>
            <person name="Hibbett D.S."/>
        </authorList>
    </citation>
    <scope>NUCLEOTIDE SEQUENCE [LARGE SCALE GENOMIC DNA]</scope>
    <source>
        <strain evidence="7 8">TUFC12733</strain>
    </source>
</reference>
<dbReference type="PANTHER" id="PTHR46983:SF3">
    <property type="entry name" value="CHPADIPLOID STATE MAINTENANCE PROTEIN CHPA"/>
    <property type="match status" value="1"/>
</dbReference>
<keyword evidence="3" id="KW-0862">Zinc</keyword>
<evidence type="ECO:0000256" key="1">
    <source>
        <dbReference type="ARBA" id="ARBA00022723"/>
    </source>
</evidence>
<dbReference type="AlphaFoldDB" id="A0A167L1S3"/>
<feature type="domain" description="CHORD" evidence="6">
    <location>
        <begin position="132"/>
        <end position="197"/>
    </location>
</feature>
<dbReference type="STRING" id="1330018.A0A167L1S3"/>
<accession>A0A167L1S3</accession>
<dbReference type="PROSITE" id="PS51203">
    <property type="entry name" value="CS"/>
    <property type="match status" value="1"/>
</dbReference>